<keyword evidence="5" id="KW-0812">Transmembrane</keyword>
<dbReference type="SUPFAM" id="SSF55874">
    <property type="entry name" value="ATPase domain of HSP90 chaperone/DNA topoisomerase II/histidine kinase"/>
    <property type="match status" value="1"/>
</dbReference>
<dbReference type="GO" id="GO:0005524">
    <property type="term" value="F:ATP binding"/>
    <property type="evidence" value="ECO:0007669"/>
    <property type="project" value="UniProtKB-KW"/>
</dbReference>
<evidence type="ECO:0000313" key="7">
    <source>
        <dbReference type="EMBL" id="MEU7293927.1"/>
    </source>
</evidence>
<keyword evidence="5" id="KW-0472">Membrane</keyword>
<keyword evidence="1" id="KW-0808">Transferase</keyword>
<feature type="region of interest" description="Disordered" evidence="4">
    <location>
        <begin position="388"/>
        <end position="410"/>
    </location>
</feature>
<evidence type="ECO:0000313" key="8">
    <source>
        <dbReference type="Proteomes" id="UP001551210"/>
    </source>
</evidence>
<evidence type="ECO:0000259" key="6">
    <source>
        <dbReference type="PROSITE" id="PS50926"/>
    </source>
</evidence>
<comment type="caution">
    <text evidence="7">The sequence shown here is derived from an EMBL/GenBank/DDBJ whole genome shotgun (WGS) entry which is preliminary data.</text>
</comment>
<keyword evidence="8" id="KW-1185">Reference proteome</keyword>
<dbReference type="InterPro" id="IPR036890">
    <property type="entry name" value="HATPase_C_sf"/>
</dbReference>
<evidence type="ECO:0000256" key="4">
    <source>
        <dbReference type="SAM" id="MobiDB-lite"/>
    </source>
</evidence>
<dbReference type="Pfam" id="PF02518">
    <property type="entry name" value="HATPase_c"/>
    <property type="match status" value="1"/>
</dbReference>
<dbReference type="EMBL" id="JBEZAM010000012">
    <property type="protein sequence ID" value="MEU7293927.1"/>
    <property type="molecule type" value="Genomic_DNA"/>
</dbReference>
<feature type="domain" description="TRAM" evidence="6">
    <location>
        <begin position="354"/>
        <end position="425"/>
    </location>
</feature>
<dbReference type="InterPro" id="IPR003594">
    <property type="entry name" value="HATPase_dom"/>
</dbReference>
<dbReference type="Gene3D" id="3.30.565.10">
    <property type="entry name" value="Histidine kinase-like ATPase, C-terminal domain"/>
    <property type="match status" value="1"/>
</dbReference>
<dbReference type="InterPro" id="IPR002792">
    <property type="entry name" value="TRAM_dom"/>
</dbReference>
<evidence type="ECO:0000256" key="1">
    <source>
        <dbReference type="ARBA" id="ARBA00022679"/>
    </source>
</evidence>
<feature type="transmembrane region" description="Helical" evidence="5">
    <location>
        <begin position="119"/>
        <end position="152"/>
    </location>
</feature>
<dbReference type="PROSITE" id="PS50926">
    <property type="entry name" value="TRAM"/>
    <property type="match status" value="1"/>
</dbReference>
<evidence type="ECO:0000256" key="3">
    <source>
        <dbReference type="ARBA" id="ARBA00023012"/>
    </source>
</evidence>
<organism evidence="7 8">
    <name type="scientific">Streptomyces exfoliatus</name>
    <name type="common">Streptomyces hydrogenans</name>
    <dbReference type="NCBI Taxonomy" id="1905"/>
    <lineage>
        <taxon>Bacteria</taxon>
        <taxon>Bacillati</taxon>
        <taxon>Actinomycetota</taxon>
        <taxon>Actinomycetes</taxon>
        <taxon>Kitasatosporales</taxon>
        <taxon>Streptomycetaceae</taxon>
        <taxon>Streptomyces</taxon>
    </lineage>
</organism>
<dbReference type="InterPro" id="IPR050482">
    <property type="entry name" value="Sensor_HK_TwoCompSys"/>
</dbReference>
<feature type="transmembrane region" description="Helical" evidence="5">
    <location>
        <begin position="82"/>
        <end position="107"/>
    </location>
</feature>
<keyword evidence="3" id="KW-0902">Two-component regulatory system</keyword>
<accession>A0ABV3CUM3</accession>
<protein>
    <submittedName>
        <fullName evidence="7">ATP-binding protein</fullName>
    </submittedName>
</protein>
<evidence type="ECO:0000256" key="2">
    <source>
        <dbReference type="ARBA" id="ARBA00022777"/>
    </source>
</evidence>
<feature type="transmembrane region" description="Helical" evidence="5">
    <location>
        <begin position="54"/>
        <end position="76"/>
    </location>
</feature>
<dbReference type="RefSeq" id="WP_359206322.1">
    <property type="nucleotide sequence ID" value="NZ_JBEZAM010000012.1"/>
</dbReference>
<proteinExistence type="predicted"/>
<name>A0ABV3CUM3_STREX</name>
<sequence>MRSRSGLWGVAELPTTRAGVERAFSYFTAGVRLGTVAQMVPAVQLGAARSPHEAGYLACWGAAALAAVAVSVVTLVRRRPPGTVVSVLDFGLACTLLVLGPLVLAPWDRFGTWTAFQPGYALSVIITAGGVRVVAVWAASLLAVSVSYVVYLGGDVGSEMTSTAVGNVLTYVVYALVARMFFGYTRRIARDADASRARAAELARREEERRAQVMMHNGIAVMRLLTEQGDDDARARLVGQAEVELRRMRSYLRGRDAYAADAEGPSVGLVSLVKRVCDRFADLGVVASLDLGTGLWLPAAQAEALERALGSLLLNVRVHARAHEVVVHLDEGEGERGGWTLTVHDDGIGFDPASVTAGVGLREVVVGELRRRGLGVAIVSAVGEGTTVTVRSRPPRPGTGAGPGDPRTSTVSAAFSDAVFSDAVFPEAASPDAAFSDAS</sequence>
<keyword evidence="2" id="KW-0418">Kinase</keyword>
<evidence type="ECO:0000256" key="5">
    <source>
        <dbReference type="SAM" id="Phobius"/>
    </source>
</evidence>
<keyword evidence="5" id="KW-1133">Transmembrane helix</keyword>
<reference evidence="7 8" key="1">
    <citation type="submission" date="2024-06" db="EMBL/GenBank/DDBJ databases">
        <title>The Natural Products Discovery Center: Release of the First 8490 Sequenced Strains for Exploring Actinobacteria Biosynthetic Diversity.</title>
        <authorList>
            <person name="Kalkreuter E."/>
            <person name="Kautsar S.A."/>
            <person name="Yang D."/>
            <person name="Bader C.D."/>
            <person name="Teijaro C.N."/>
            <person name="Fluegel L."/>
            <person name="Davis C.M."/>
            <person name="Simpson J.R."/>
            <person name="Lauterbach L."/>
            <person name="Steele A.D."/>
            <person name="Gui C."/>
            <person name="Meng S."/>
            <person name="Li G."/>
            <person name="Viehrig K."/>
            <person name="Ye F."/>
            <person name="Su P."/>
            <person name="Kiefer A.F."/>
            <person name="Nichols A."/>
            <person name="Cepeda A.J."/>
            <person name="Yan W."/>
            <person name="Fan B."/>
            <person name="Jiang Y."/>
            <person name="Adhikari A."/>
            <person name="Zheng C.-J."/>
            <person name="Schuster L."/>
            <person name="Cowan T.M."/>
            <person name="Smanski M.J."/>
            <person name="Chevrette M.G."/>
            <person name="De Carvalho L.P.S."/>
            <person name="Shen B."/>
        </authorList>
    </citation>
    <scope>NUCLEOTIDE SEQUENCE [LARGE SCALE GENOMIC DNA]</scope>
    <source>
        <strain evidence="7 8">NPDC045705</strain>
    </source>
</reference>
<dbReference type="Proteomes" id="UP001551210">
    <property type="component" value="Unassembled WGS sequence"/>
</dbReference>
<gene>
    <name evidence="7" type="ORF">AB0A76_12085</name>
</gene>
<dbReference type="PANTHER" id="PTHR24421">
    <property type="entry name" value="NITRATE/NITRITE SENSOR PROTEIN NARX-RELATED"/>
    <property type="match status" value="1"/>
</dbReference>
<keyword evidence="7" id="KW-0547">Nucleotide-binding</keyword>
<keyword evidence="7" id="KW-0067">ATP-binding</keyword>
<feature type="transmembrane region" description="Helical" evidence="5">
    <location>
        <begin position="164"/>
        <end position="182"/>
    </location>
</feature>